<evidence type="ECO:0000256" key="2">
    <source>
        <dbReference type="ARBA" id="ARBA00023015"/>
    </source>
</evidence>
<dbReference type="Proteomes" id="UP000095488">
    <property type="component" value="Unassembled WGS sequence"/>
</dbReference>
<name>A0ABM9UNV9_SARVE</name>
<evidence type="ECO:0000256" key="1">
    <source>
        <dbReference type="ARBA" id="ARBA00004496"/>
    </source>
</evidence>
<dbReference type="InterPro" id="IPR000835">
    <property type="entry name" value="HTH_MarR-typ"/>
</dbReference>
<dbReference type="Pfam" id="PF22381">
    <property type="entry name" value="Staph_reg_Sar_Rot"/>
    <property type="match status" value="1"/>
</dbReference>
<dbReference type="SMART" id="SM00347">
    <property type="entry name" value="HTH_MARR"/>
    <property type="match status" value="1"/>
</dbReference>
<keyword evidence="10" id="KW-1185">Reference proteome</keyword>
<dbReference type="PANTHER" id="PTHR42756">
    <property type="entry name" value="TRANSCRIPTIONAL REGULATOR, MARR"/>
    <property type="match status" value="1"/>
</dbReference>
<dbReference type="InterPro" id="IPR055166">
    <property type="entry name" value="Transc_reg_Sar_Rot_HTH"/>
</dbReference>
<comment type="similarity">
    <text evidence="5">Belongs to the SarZ family.</text>
</comment>
<keyword evidence="2" id="KW-0805">Transcription regulation</keyword>
<sequence>MDILKIDSQLCFKVYSASKSIIRFYNPLLKKLNLTYPQYLVMLVIWENESICFKNLSCILRMKTGTLTPIISKLEESGYIKRVKDEADDRKINVVITDLGEALKGEAISIPDKIACSLNLSNEEYIHYMKEFNDFLNKLEKIEKYCE</sequence>
<accession>A0ABM9UNV9</accession>
<dbReference type="RefSeq" id="WP_055258005.1">
    <property type="nucleotide sequence ID" value="NZ_CABIXL010000002.1"/>
</dbReference>
<evidence type="ECO:0000256" key="7">
    <source>
        <dbReference type="ARBA" id="ARBA00047207"/>
    </source>
</evidence>
<evidence type="ECO:0000259" key="8">
    <source>
        <dbReference type="PROSITE" id="PS50995"/>
    </source>
</evidence>
<evidence type="ECO:0000256" key="6">
    <source>
        <dbReference type="ARBA" id="ARBA00047188"/>
    </source>
</evidence>
<proteinExistence type="inferred from homology"/>
<evidence type="ECO:0000256" key="3">
    <source>
        <dbReference type="ARBA" id="ARBA00023125"/>
    </source>
</evidence>
<evidence type="ECO:0000256" key="5">
    <source>
        <dbReference type="ARBA" id="ARBA00046337"/>
    </source>
</evidence>
<dbReference type="Gene3D" id="1.10.10.10">
    <property type="entry name" value="Winged helix-like DNA-binding domain superfamily/Winged helix DNA-binding domain"/>
    <property type="match status" value="1"/>
</dbReference>
<protein>
    <recommendedName>
        <fullName evidence="6">HTH-type transcriptional regulator SarZ</fullName>
    </recommendedName>
    <alternativeName>
        <fullName evidence="7">Staphylococcal accessory regulator Z</fullName>
    </alternativeName>
</protein>
<gene>
    <name evidence="9" type="primary">ohrR_2</name>
    <name evidence="9" type="ORF">ERS852473_00876</name>
</gene>
<feature type="domain" description="HTH marR-type" evidence="8">
    <location>
        <begin position="7"/>
        <end position="144"/>
    </location>
</feature>
<keyword evidence="3" id="KW-0238">DNA-binding</keyword>
<keyword evidence="4" id="KW-0804">Transcription</keyword>
<comment type="caution">
    <text evidence="9">The sequence shown here is derived from an EMBL/GenBank/DDBJ whole genome shotgun (WGS) entry which is preliminary data.</text>
</comment>
<evidence type="ECO:0000313" key="10">
    <source>
        <dbReference type="Proteomes" id="UP000095488"/>
    </source>
</evidence>
<comment type="subcellular location">
    <subcellularLocation>
        <location evidence="1">Cytoplasm</location>
    </subcellularLocation>
</comment>
<evidence type="ECO:0000256" key="4">
    <source>
        <dbReference type="ARBA" id="ARBA00023163"/>
    </source>
</evidence>
<dbReference type="EMBL" id="CYZR01000002">
    <property type="protein sequence ID" value="CUN69476.1"/>
    <property type="molecule type" value="Genomic_DNA"/>
</dbReference>
<dbReference type="PROSITE" id="PS50995">
    <property type="entry name" value="HTH_MARR_2"/>
    <property type="match status" value="1"/>
</dbReference>
<dbReference type="SUPFAM" id="SSF46785">
    <property type="entry name" value="Winged helix' DNA-binding domain"/>
    <property type="match status" value="1"/>
</dbReference>
<dbReference type="InterPro" id="IPR036388">
    <property type="entry name" value="WH-like_DNA-bd_sf"/>
</dbReference>
<dbReference type="InterPro" id="IPR036390">
    <property type="entry name" value="WH_DNA-bd_sf"/>
</dbReference>
<dbReference type="PANTHER" id="PTHR42756:SF1">
    <property type="entry name" value="TRANSCRIPTIONAL REPRESSOR OF EMRAB OPERON"/>
    <property type="match status" value="1"/>
</dbReference>
<reference evidence="9 10" key="1">
    <citation type="submission" date="2015-09" db="EMBL/GenBank/DDBJ databases">
        <authorList>
            <consortium name="Pathogen Informatics"/>
        </authorList>
    </citation>
    <scope>NUCLEOTIDE SEQUENCE [LARGE SCALE GENOMIC DNA]</scope>
    <source>
        <strain evidence="9 10">2789STDY5834858</strain>
    </source>
</reference>
<evidence type="ECO:0000313" key="9">
    <source>
        <dbReference type="EMBL" id="CUN69476.1"/>
    </source>
</evidence>
<organism evidence="9 10">
    <name type="scientific">Sarcina ventriculi</name>
    <name type="common">Clostridium ventriculi</name>
    <dbReference type="NCBI Taxonomy" id="1267"/>
    <lineage>
        <taxon>Bacteria</taxon>
        <taxon>Bacillati</taxon>
        <taxon>Bacillota</taxon>
        <taxon>Clostridia</taxon>
        <taxon>Eubacteriales</taxon>
        <taxon>Clostridiaceae</taxon>
        <taxon>Sarcina</taxon>
    </lineage>
</organism>